<dbReference type="GO" id="GO:0005829">
    <property type="term" value="C:cytosol"/>
    <property type="evidence" value="ECO:0007669"/>
    <property type="project" value="UniProtKB-SubCell"/>
</dbReference>
<evidence type="ECO:0000313" key="4">
    <source>
        <dbReference type="Proteomes" id="UP000332933"/>
    </source>
</evidence>
<dbReference type="OrthoDB" id="411123at2759"/>
<name>A0A485KIS5_9STRA</name>
<dbReference type="Proteomes" id="UP000332933">
    <property type="component" value="Unassembled WGS sequence"/>
</dbReference>
<comment type="catalytic activity">
    <reaction evidence="1">
        <text>dCTP + H2O = dCMP + diphosphate + H(+)</text>
        <dbReference type="Rhea" id="RHEA:22636"/>
        <dbReference type="ChEBI" id="CHEBI:15377"/>
        <dbReference type="ChEBI" id="CHEBI:15378"/>
        <dbReference type="ChEBI" id="CHEBI:33019"/>
        <dbReference type="ChEBI" id="CHEBI:57566"/>
        <dbReference type="ChEBI" id="CHEBI:61481"/>
        <dbReference type="EC" id="3.6.1.12"/>
    </reaction>
</comment>
<comment type="cofactor">
    <cofactor evidence="1">
        <name>Mg(2+)</name>
        <dbReference type="ChEBI" id="CHEBI:18420"/>
    </cofactor>
</comment>
<comment type="function">
    <text evidence="1">Hydrolyzes deoxynucleoside triphosphates (dNTPs) to the corresponding nucleoside monophosphates. Has a strong preference for dCTP and its analogs including 5-iodo-dCTP and 5-methyl-dCTP for which it may even have a higher efficiency. May protect DNA or RNA against the incorporation of these genotoxic nucleotide analogs through their catabolism.</text>
</comment>
<dbReference type="GO" id="GO:0042262">
    <property type="term" value="P:DNA protection"/>
    <property type="evidence" value="ECO:0007669"/>
    <property type="project" value="UniProtKB-UniRule"/>
</dbReference>
<protein>
    <recommendedName>
        <fullName evidence="1">dCTP pyrophosphatase 1</fullName>
        <ecNumber evidence="1">3.6.1.12</ecNumber>
    </recommendedName>
</protein>
<dbReference type="PANTHER" id="PTHR46523:SF1">
    <property type="entry name" value="DCTP PYROPHOSPHATASE 1"/>
    <property type="match status" value="1"/>
</dbReference>
<dbReference type="InterPro" id="IPR052555">
    <property type="entry name" value="dCTP_Pyrophosphatase"/>
</dbReference>
<dbReference type="AlphaFoldDB" id="A0A485KIS5"/>
<accession>A0A485KIS5</accession>
<dbReference type="EMBL" id="CAADRA010004519">
    <property type="protein sequence ID" value="VFT84652.1"/>
    <property type="molecule type" value="Genomic_DNA"/>
</dbReference>
<reference evidence="2" key="2">
    <citation type="submission" date="2019-06" db="EMBL/GenBank/DDBJ databases">
        <title>Genomics analysis of Aphanomyces spp. identifies a new class of oomycete effector associated with host adaptation.</title>
        <authorList>
            <person name="Gaulin E."/>
        </authorList>
    </citation>
    <scope>NUCLEOTIDE SEQUENCE</scope>
    <source>
        <strain evidence="2">CBS 578.67</strain>
    </source>
</reference>
<dbReference type="Gene3D" id="1.10.287.1080">
    <property type="entry name" value="MazG-like"/>
    <property type="match status" value="1"/>
</dbReference>
<dbReference type="GO" id="GO:0000287">
    <property type="term" value="F:magnesium ion binding"/>
    <property type="evidence" value="ECO:0007669"/>
    <property type="project" value="UniProtKB-UniRule"/>
</dbReference>
<reference evidence="3 4" key="1">
    <citation type="submission" date="2019-03" db="EMBL/GenBank/DDBJ databases">
        <authorList>
            <person name="Gaulin E."/>
            <person name="Dumas B."/>
        </authorList>
    </citation>
    <scope>NUCLEOTIDE SEQUENCE [LARGE SCALE GENOMIC DNA]</scope>
    <source>
        <strain evidence="3">CBS 568.67</strain>
    </source>
</reference>
<proteinExistence type="predicted"/>
<evidence type="ECO:0000256" key="1">
    <source>
        <dbReference type="PIRNR" id="PIRNR029826"/>
    </source>
</evidence>
<dbReference type="Pfam" id="PF12643">
    <property type="entry name" value="MazG-like"/>
    <property type="match status" value="1"/>
</dbReference>
<dbReference type="CDD" id="cd11537">
    <property type="entry name" value="NTP-PPase_RS21-C6_like"/>
    <property type="match status" value="1"/>
</dbReference>
<dbReference type="EC" id="3.6.1.12" evidence="1"/>
<dbReference type="EMBL" id="VJMH01004501">
    <property type="protein sequence ID" value="KAF0702802.1"/>
    <property type="molecule type" value="Genomic_DNA"/>
</dbReference>
<keyword evidence="1" id="KW-0460">Magnesium</keyword>
<dbReference type="InterPro" id="IPR025984">
    <property type="entry name" value="DCTPP"/>
</dbReference>
<evidence type="ECO:0000313" key="2">
    <source>
        <dbReference type="EMBL" id="KAF0702802.1"/>
    </source>
</evidence>
<keyword evidence="1" id="KW-0378">Hydrolase</keyword>
<gene>
    <name evidence="3" type="primary">Aste57867_7752</name>
    <name evidence="2" type="ORF">As57867_007723</name>
    <name evidence="3" type="ORF">ASTE57867_7752</name>
</gene>
<keyword evidence="4" id="KW-1185">Reference proteome</keyword>
<dbReference type="GO" id="GO:0006253">
    <property type="term" value="P:dCTP catabolic process"/>
    <property type="evidence" value="ECO:0007669"/>
    <property type="project" value="UniProtKB-UniRule"/>
</dbReference>
<dbReference type="GO" id="GO:0047840">
    <property type="term" value="F:dCTP diphosphatase activity"/>
    <property type="evidence" value="ECO:0007669"/>
    <property type="project" value="UniProtKB-UniRule"/>
</dbReference>
<organism evidence="3 4">
    <name type="scientific">Aphanomyces stellatus</name>
    <dbReference type="NCBI Taxonomy" id="120398"/>
    <lineage>
        <taxon>Eukaryota</taxon>
        <taxon>Sar</taxon>
        <taxon>Stramenopiles</taxon>
        <taxon>Oomycota</taxon>
        <taxon>Saprolegniomycetes</taxon>
        <taxon>Saprolegniales</taxon>
        <taxon>Verrucalvaceae</taxon>
        <taxon>Aphanomyces</taxon>
    </lineage>
</organism>
<comment type="subunit">
    <text evidence="1">Homotetramer.</text>
</comment>
<comment type="subcellular location">
    <subcellularLocation>
        <location evidence="1">Cytoplasm</location>
        <location evidence="1">Cytosol</location>
    </subcellularLocation>
</comment>
<keyword evidence="1" id="KW-0963">Cytoplasm</keyword>
<dbReference type="PANTHER" id="PTHR46523">
    <property type="entry name" value="DCTP PYROPHOSPHATASE 1"/>
    <property type="match status" value="1"/>
</dbReference>
<sequence length="125" mass="13998">MSASSSTRSTFEGSLTLEDLRSKIATFSDARGWNKDGHRPRNLLLAMVGEVGELAECFQWRGDDDQNVDNWTPEDKEHLGEELSDVLIYLVRLADRCNVDLSTASLRKIEKNAIKDPLPQAPLPL</sequence>
<keyword evidence="1" id="KW-0479">Metal-binding</keyword>
<evidence type="ECO:0000313" key="3">
    <source>
        <dbReference type="EMBL" id="VFT84652.1"/>
    </source>
</evidence>
<dbReference type="PIRSF" id="PIRSF029826">
    <property type="entry name" value="UCP029826_pph"/>
    <property type="match status" value="1"/>
</dbReference>
<dbReference type="SUPFAM" id="SSF101386">
    <property type="entry name" value="all-alpha NTP pyrophosphatases"/>
    <property type="match status" value="1"/>
</dbReference>